<evidence type="ECO:0000256" key="10">
    <source>
        <dbReference type="ARBA" id="ARBA00041978"/>
    </source>
</evidence>
<feature type="domain" description="Pseudouridine synthase RsuA/RluA-like" evidence="12">
    <location>
        <begin position="1"/>
        <end position="177"/>
    </location>
</feature>
<dbReference type="Proteomes" id="UP000823405">
    <property type="component" value="Unassembled WGS sequence"/>
</dbReference>
<dbReference type="EC" id="5.4.99.43" evidence="7"/>
<evidence type="ECO:0000256" key="9">
    <source>
        <dbReference type="ARBA" id="ARBA00041561"/>
    </source>
</evidence>
<dbReference type="Pfam" id="PF00849">
    <property type="entry name" value="PseudoU_synth_2"/>
    <property type="match status" value="1"/>
</dbReference>
<evidence type="ECO:0000256" key="8">
    <source>
        <dbReference type="ARBA" id="ARBA00040626"/>
    </source>
</evidence>
<dbReference type="AlphaFoldDB" id="A0A9P6UTT1"/>
<dbReference type="InterPro" id="IPR006145">
    <property type="entry name" value="PsdUridine_synth_RsuA/RluA"/>
</dbReference>
<dbReference type="InterPro" id="IPR050188">
    <property type="entry name" value="RluA_PseudoU_synthase"/>
</dbReference>
<organism evidence="13 14">
    <name type="scientific">Linnemannia gamsii</name>
    <dbReference type="NCBI Taxonomy" id="64522"/>
    <lineage>
        <taxon>Eukaryota</taxon>
        <taxon>Fungi</taxon>
        <taxon>Fungi incertae sedis</taxon>
        <taxon>Mucoromycota</taxon>
        <taxon>Mortierellomycotina</taxon>
        <taxon>Mortierellomycetes</taxon>
        <taxon>Mortierellales</taxon>
        <taxon>Mortierellaceae</taxon>
        <taxon>Linnemannia</taxon>
    </lineage>
</organism>
<sequence length="262" mass="28530">PSGIPVQGGTGVTTSIASSLSVLQGIYPEKPRLVHRLDRTTSGLLILARTRKAAQDLTLRFHNGTSPGSEDDPAAPSKIVKKYLAIVSSAKPIKAASHDGSFRLQGDMLLTTTGKAQIIQMAPSDSSISSLAIKSVWPSLTDVVIVSQNFHSGTYWALLNLYPRTGRKHQLRVHCAQMLHAPILGDLKYSGAGPMVESRSAPRIYLHMAELELKDWVANTEDQASRIQKGESHRITKDGTLIVTGKPEDDMQRAMERLGFIK</sequence>
<evidence type="ECO:0000256" key="11">
    <source>
        <dbReference type="ARBA" id="ARBA00042700"/>
    </source>
</evidence>
<evidence type="ECO:0000256" key="7">
    <source>
        <dbReference type="ARBA" id="ARBA00038947"/>
    </source>
</evidence>
<dbReference type="InterPro" id="IPR020103">
    <property type="entry name" value="PsdUridine_synth_cat_dom_sf"/>
</dbReference>
<dbReference type="PANTHER" id="PTHR21600:SF81">
    <property type="entry name" value="21S RRNA PSEUDOURIDINE(2819) SYNTHASE"/>
    <property type="match status" value="1"/>
</dbReference>
<evidence type="ECO:0000313" key="14">
    <source>
        <dbReference type="Proteomes" id="UP000823405"/>
    </source>
</evidence>
<gene>
    <name evidence="13" type="ORF">BGZ97_002198</name>
</gene>
<keyword evidence="4" id="KW-0413">Isomerase</keyword>
<proteinExistence type="inferred from homology"/>
<protein>
    <recommendedName>
        <fullName evidence="8">21S rRNA pseudouridine(2819) synthase</fullName>
        <ecNumber evidence="7">5.4.99.43</ecNumber>
    </recommendedName>
    <alternativeName>
        <fullName evidence="10">Pseudouridine synthase 5</fullName>
    </alternativeName>
    <alternativeName>
        <fullName evidence="9">Pseudouridylate synthase PUS5</fullName>
    </alternativeName>
    <alternativeName>
        <fullName evidence="11">Uracil hydrolyase PUS5</fullName>
    </alternativeName>
</protein>
<comment type="function">
    <text evidence="6">Pseudouridylate synthase responsible for the pseudouridine-2819 formation in mitochondrial 21S rRNA. May modulate the efficiency or the fidelity of the mitochondrial translation machinery.</text>
</comment>
<dbReference type="EMBL" id="JAAAIN010000148">
    <property type="protein sequence ID" value="KAG0319403.1"/>
    <property type="molecule type" value="Genomic_DNA"/>
</dbReference>
<comment type="similarity">
    <text evidence="2">Belongs to the pseudouridine synthase RluA family.</text>
</comment>
<dbReference type="Gene3D" id="3.30.2350.10">
    <property type="entry name" value="Pseudouridine synthase"/>
    <property type="match status" value="1"/>
</dbReference>
<dbReference type="GO" id="GO:0160143">
    <property type="term" value="F:21S rRNA pseudouridine(2819) synthase activity"/>
    <property type="evidence" value="ECO:0007669"/>
    <property type="project" value="UniProtKB-EC"/>
</dbReference>
<evidence type="ECO:0000256" key="4">
    <source>
        <dbReference type="ARBA" id="ARBA00023235"/>
    </source>
</evidence>
<reference evidence="13" key="1">
    <citation type="journal article" date="2020" name="Fungal Divers.">
        <title>Resolving the Mortierellaceae phylogeny through synthesis of multi-gene phylogenetics and phylogenomics.</title>
        <authorList>
            <person name="Vandepol N."/>
            <person name="Liber J."/>
            <person name="Desiro A."/>
            <person name="Na H."/>
            <person name="Kennedy M."/>
            <person name="Barry K."/>
            <person name="Grigoriev I.V."/>
            <person name="Miller A.N."/>
            <person name="O'Donnell K."/>
            <person name="Stajich J.E."/>
            <person name="Bonito G."/>
        </authorList>
    </citation>
    <scope>NUCLEOTIDE SEQUENCE</scope>
    <source>
        <strain evidence="13">NVP60</strain>
    </source>
</reference>
<keyword evidence="14" id="KW-1185">Reference proteome</keyword>
<keyword evidence="3" id="KW-0496">Mitochondrion</keyword>
<evidence type="ECO:0000259" key="12">
    <source>
        <dbReference type="Pfam" id="PF00849"/>
    </source>
</evidence>
<dbReference type="SUPFAM" id="SSF55120">
    <property type="entry name" value="Pseudouridine synthase"/>
    <property type="match status" value="1"/>
</dbReference>
<comment type="catalytic activity">
    <reaction evidence="5">
        <text>uridine(2819) in 21S rRNA = pseudouridine(2819) in 21S rRNA</text>
        <dbReference type="Rhea" id="RHEA:42556"/>
        <dbReference type="Rhea" id="RHEA-COMP:10113"/>
        <dbReference type="Rhea" id="RHEA-COMP:10114"/>
        <dbReference type="ChEBI" id="CHEBI:65314"/>
        <dbReference type="ChEBI" id="CHEBI:65315"/>
        <dbReference type="EC" id="5.4.99.43"/>
    </reaction>
</comment>
<evidence type="ECO:0000256" key="3">
    <source>
        <dbReference type="ARBA" id="ARBA00023128"/>
    </source>
</evidence>
<dbReference type="OrthoDB" id="428658at2759"/>
<comment type="subcellular location">
    <subcellularLocation>
        <location evidence="1">Mitochondrion</location>
    </subcellularLocation>
</comment>
<dbReference type="PANTHER" id="PTHR21600">
    <property type="entry name" value="MITOCHONDRIAL RNA PSEUDOURIDINE SYNTHASE"/>
    <property type="match status" value="1"/>
</dbReference>
<dbReference type="GO" id="GO:0000455">
    <property type="term" value="P:enzyme-directed rRNA pseudouridine synthesis"/>
    <property type="evidence" value="ECO:0007669"/>
    <property type="project" value="TreeGrafter"/>
</dbReference>
<name>A0A9P6UTT1_9FUNG</name>
<dbReference type="GO" id="GO:0003723">
    <property type="term" value="F:RNA binding"/>
    <property type="evidence" value="ECO:0007669"/>
    <property type="project" value="InterPro"/>
</dbReference>
<dbReference type="InterPro" id="IPR006224">
    <property type="entry name" value="PsdUridine_synth_RluA-like_CS"/>
</dbReference>
<accession>A0A9P6UTT1</accession>
<evidence type="ECO:0000256" key="1">
    <source>
        <dbReference type="ARBA" id="ARBA00004173"/>
    </source>
</evidence>
<comment type="caution">
    <text evidence="13">The sequence shown here is derived from an EMBL/GenBank/DDBJ whole genome shotgun (WGS) entry which is preliminary data.</text>
</comment>
<feature type="non-terminal residue" evidence="13">
    <location>
        <position position="1"/>
    </location>
</feature>
<dbReference type="GO" id="GO:0005739">
    <property type="term" value="C:mitochondrion"/>
    <property type="evidence" value="ECO:0007669"/>
    <property type="project" value="UniProtKB-SubCell"/>
</dbReference>
<evidence type="ECO:0000313" key="13">
    <source>
        <dbReference type="EMBL" id="KAG0319403.1"/>
    </source>
</evidence>
<dbReference type="PROSITE" id="PS01129">
    <property type="entry name" value="PSI_RLU"/>
    <property type="match status" value="1"/>
</dbReference>
<evidence type="ECO:0000256" key="2">
    <source>
        <dbReference type="ARBA" id="ARBA00010876"/>
    </source>
</evidence>
<evidence type="ECO:0000256" key="5">
    <source>
        <dbReference type="ARBA" id="ARBA00036927"/>
    </source>
</evidence>
<evidence type="ECO:0000256" key="6">
    <source>
        <dbReference type="ARBA" id="ARBA00037513"/>
    </source>
</evidence>
<dbReference type="CDD" id="cd02869">
    <property type="entry name" value="PseudoU_synth_RluA_like"/>
    <property type="match status" value="1"/>
</dbReference>